<dbReference type="STRING" id="1330018.A0A167I1Q4"/>
<dbReference type="InterPro" id="IPR029056">
    <property type="entry name" value="Ribokinase-like"/>
</dbReference>
<dbReference type="Gene3D" id="3.40.1190.20">
    <property type="match status" value="1"/>
</dbReference>
<dbReference type="EMBL" id="KV417313">
    <property type="protein sequence ID" value="KZO92220.1"/>
    <property type="molecule type" value="Genomic_DNA"/>
</dbReference>
<dbReference type="InterPro" id="IPR011611">
    <property type="entry name" value="PfkB_dom"/>
</dbReference>
<dbReference type="AlphaFoldDB" id="A0A167I1Q4"/>
<accession>A0A167I1Q4</accession>
<sequence length="292" mass="31511">TLGMFIVDEFRFLKEDGSPSGRTQEPEIGGGGTYCAVGARIWLPPSQIGMIIDRGHDFSPSFQARLDTYGPIFHYRDDPSRQTTRAANIYQGEFRGFEYLLPRVRISPKNLVGTRLARPKTLHFICSPTRALEIIAELGELEWTPTLIYEPIPDRCIPEEMPQLKDVIPSLHVLSPNADEALSLLSIPGPPTQASISRAASELYSASPTGKPGAVIIRAGELGAYVFCPPHPGRWVPPCEREGKPVVDVTGAGNAFLGGLAAGLELSDGDVLGAALYASVTAGFTIEQNSLP</sequence>
<dbReference type="Proteomes" id="UP000076738">
    <property type="component" value="Unassembled WGS sequence"/>
</dbReference>
<feature type="domain" description="Carbohydrate kinase PfkB" evidence="1">
    <location>
        <begin position="160"/>
        <end position="289"/>
    </location>
</feature>
<evidence type="ECO:0000313" key="3">
    <source>
        <dbReference type="Proteomes" id="UP000076738"/>
    </source>
</evidence>
<gene>
    <name evidence="2" type="ORF">CALVIDRAFT_461346</name>
</gene>
<reference evidence="2 3" key="1">
    <citation type="journal article" date="2016" name="Mol. Biol. Evol.">
        <title>Comparative Genomics of Early-Diverging Mushroom-Forming Fungi Provides Insights into the Origins of Lignocellulose Decay Capabilities.</title>
        <authorList>
            <person name="Nagy L.G."/>
            <person name="Riley R."/>
            <person name="Tritt A."/>
            <person name="Adam C."/>
            <person name="Daum C."/>
            <person name="Floudas D."/>
            <person name="Sun H."/>
            <person name="Yadav J.S."/>
            <person name="Pangilinan J."/>
            <person name="Larsson K.H."/>
            <person name="Matsuura K."/>
            <person name="Barry K."/>
            <person name="Labutti K."/>
            <person name="Kuo R."/>
            <person name="Ohm R.A."/>
            <person name="Bhattacharya S.S."/>
            <person name="Shirouzu T."/>
            <person name="Yoshinaga Y."/>
            <person name="Martin F.M."/>
            <person name="Grigoriev I.V."/>
            <person name="Hibbett D.S."/>
        </authorList>
    </citation>
    <scope>NUCLEOTIDE SEQUENCE [LARGE SCALE GENOMIC DNA]</scope>
    <source>
        <strain evidence="2 3">TUFC12733</strain>
    </source>
</reference>
<dbReference type="OrthoDB" id="497927at2759"/>
<dbReference type="GO" id="GO:0016301">
    <property type="term" value="F:kinase activity"/>
    <property type="evidence" value="ECO:0007669"/>
    <property type="project" value="UniProtKB-KW"/>
</dbReference>
<evidence type="ECO:0000313" key="2">
    <source>
        <dbReference type="EMBL" id="KZO92220.1"/>
    </source>
</evidence>
<dbReference type="Pfam" id="PF00294">
    <property type="entry name" value="PfkB"/>
    <property type="match status" value="1"/>
</dbReference>
<feature type="non-terminal residue" evidence="2">
    <location>
        <position position="292"/>
    </location>
</feature>
<keyword evidence="2" id="KW-0808">Transferase</keyword>
<keyword evidence="2" id="KW-0418">Kinase</keyword>
<keyword evidence="3" id="KW-1185">Reference proteome</keyword>
<dbReference type="SUPFAM" id="SSF53613">
    <property type="entry name" value="Ribokinase-like"/>
    <property type="match status" value="1"/>
</dbReference>
<evidence type="ECO:0000259" key="1">
    <source>
        <dbReference type="Pfam" id="PF00294"/>
    </source>
</evidence>
<name>A0A167I1Q4_CALVF</name>
<dbReference type="PANTHER" id="PTHR47098">
    <property type="entry name" value="PROTEIN MAK32"/>
    <property type="match status" value="1"/>
</dbReference>
<feature type="non-terminal residue" evidence="2">
    <location>
        <position position="1"/>
    </location>
</feature>
<organism evidence="2 3">
    <name type="scientific">Calocera viscosa (strain TUFC12733)</name>
    <dbReference type="NCBI Taxonomy" id="1330018"/>
    <lineage>
        <taxon>Eukaryota</taxon>
        <taxon>Fungi</taxon>
        <taxon>Dikarya</taxon>
        <taxon>Basidiomycota</taxon>
        <taxon>Agaricomycotina</taxon>
        <taxon>Dacrymycetes</taxon>
        <taxon>Dacrymycetales</taxon>
        <taxon>Dacrymycetaceae</taxon>
        <taxon>Calocera</taxon>
    </lineage>
</organism>
<dbReference type="PANTHER" id="PTHR47098:SF2">
    <property type="entry name" value="PROTEIN MAK32"/>
    <property type="match status" value="1"/>
</dbReference>
<proteinExistence type="predicted"/>
<protein>
    <submittedName>
        <fullName evidence="2">Ribokinase-like protein</fullName>
    </submittedName>
</protein>